<keyword evidence="3" id="KW-1003">Cell membrane</keyword>
<feature type="transmembrane region" description="Helical" evidence="7">
    <location>
        <begin position="82"/>
        <end position="104"/>
    </location>
</feature>
<protein>
    <submittedName>
        <fullName evidence="8">Hypothetical membrane protein</fullName>
    </submittedName>
</protein>
<evidence type="ECO:0000256" key="7">
    <source>
        <dbReference type="SAM" id="Phobius"/>
    </source>
</evidence>
<proteinExistence type="inferred from homology"/>
<dbReference type="AlphaFoldDB" id="A5D4X3"/>
<comment type="subcellular location">
    <subcellularLocation>
        <location evidence="1">Cell membrane</location>
        <topology evidence="1">Multi-pass membrane protein</topology>
    </subcellularLocation>
</comment>
<dbReference type="Proteomes" id="UP000006556">
    <property type="component" value="Chromosome"/>
</dbReference>
<evidence type="ECO:0000256" key="3">
    <source>
        <dbReference type="ARBA" id="ARBA00022475"/>
    </source>
</evidence>
<keyword evidence="4 7" id="KW-0812">Transmembrane</keyword>
<feature type="transmembrane region" description="Helical" evidence="7">
    <location>
        <begin position="41"/>
        <end position="61"/>
    </location>
</feature>
<keyword evidence="9" id="KW-1185">Reference proteome</keyword>
<dbReference type="KEGG" id="pth:PTH_0544"/>
<dbReference type="eggNOG" id="COG0701">
    <property type="taxonomic scope" value="Bacteria"/>
</dbReference>
<evidence type="ECO:0000256" key="5">
    <source>
        <dbReference type="ARBA" id="ARBA00022989"/>
    </source>
</evidence>
<dbReference type="Pfam" id="PF03773">
    <property type="entry name" value="ArsP_1"/>
    <property type="match status" value="1"/>
</dbReference>
<evidence type="ECO:0000256" key="6">
    <source>
        <dbReference type="ARBA" id="ARBA00023136"/>
    </source>
</evidence>
<dbReference type="HOGENOM" id="CLU_101297_0_1_9"/>
<comment type="similarity">
    <text evidence="2">Belongs to the UPF0718 family.</text>
</comment>
<evidence type="ECO:0000256" key="2">
    <source>
        <dbReference type="ARBA" id="ARBA00006386"/>
    </source>
</evidence>
<feature type="transmembrane region" description="Helical" evidence="7">
    <location>
        <begin position="141"/>
        <end position="158"/>
    </location>
</feature>
<feature type="transmembrane region" description="Helical" evidence="7">
    <location>
        <begin position="110"/>
        <end position="129"/>
    </location>
</feature>
<evidence type="ECO:0000313" key="9">
    <source>
        <dbReference type="Proteomes" id="UP000006556"/>
    </source>
</evidence>
<feature type="transmembrane region" description="Helical" evidence="7">
    <location>
        <begin position="12"/>
        <end position="29"/>
    </location>
</feature>
<dbReference type="STRING" id="370438.PTH_0544"/>
<reference evidence="9" key="1">
    <citation type="journal article" date="2008" name="Genome Res.">
        <title>The genome of Pelotomaculum thermopropionicum reveals niche-associated evolution in anaerobic microbiota.</title>
        <authorList>
            <person name="Kosaka T."/>
            <person name="Kato S."/>
            <person name="Shimoyama T."/>
            <person name="Ishii S."/>
            <person name="Abe T."/>
            <person name="Watanabe K."/>
        </authorList>
    </citation>
    <scope>NUCLEOTIDE SEQUENCE [LARGE SCALE GENOMIC DNA]</scope>
    <source>
        <strain evidence="9">DSM 13744 / JCM 10971 / SI</strain>
    </source>
</reference>
<gene>
    <name evidence="8" type="ordered locus">PTH_0544</name>
</gene>
<organism evidence="8 9">
    <name type="scientific">Pelotomaculum thermopropionicum (strain DSM 13744 / JCM 10971 / SI)</name>
    <dbReference type="NCBI Taxonomy" id="370438"/>
    <lineage>
        <taxon>Bacteria</taxon>
        <taxon>Bacillati</taxon>
        <taxon>Bacillota</taxon>
        <taxon>Clostridia</taxon>
        <taxon>Eubacteriales</taxon>
        <taxon>Desulfotomaculaceae</taxon>
        <taxon>Pelotomaculum</taxon>
    </lineage>
</organism>
<dbReference type="InterPro" id="IPR005524">
    <property type="entry name" value="DUF318"/>
</dbReference>
<evidence type="ECO:0000313" key="8">
    <source>
        <dbReference type="EMBL" id="BAF58725.1"/>
    </source>
</evidence>
<evidence type="ECO:0000256" key="1">
    <source>
        <dbReference type="ARBA" id="ARBA00004651"/>
    </source>
</evidence>
<dbReference type="EMBL" id="AP009389">
    <property type="protein sequence ID" value="BAF58725.1"/>
    <property type="molecule type" value="Genomic_DNA"/>
</dbReference>
<keyword evidence="5 7" id="KW-1133">Transmembrane helix</keyword>
<accession>A5D4X3</accession>
<sequence length="178" mass="19745">MKEIIKKYRFFIALAVINFFLIVFFPAIGRKSLQITWRNTLEMLSVLPPVFILLGLLDVWVQRETMIKFMGDNSGFLGVATAFILGSAAAGPLYAAFPIAGVLLKKGSKLFNVLVFIGAWSTTKIPMLLFEASAMGWKFMLTRFIIDIPGIALIAYITEKALTEKEKLAIYGEALKAG</sequence>
<keyword evidence="6 7" id="KW-0472">Membrane</keyword>
<dbReference type="GO" id="GO:0005886">
    <property type="term" value="C:plasma membrane"/>
    <property type="evidence" value="ECO:0007669"/>
    <property type="project" value="UniProtKB-SubCell"/>
</dbReference>
<name>A5D4X3_PELTS</name>
<evidence type="ECO:0000256" key="4">
    <source>
        <dbReference type="ARBA" id="ARBA00022692"/>
    </source>
</evidence>